<evidence type="ECO:0000313" key="4">
    <source>
        <dbReference type="Proteomes" id="UP001519921"/>
    </source>
</evidence>
<dbReference type="EMBL" id="JAHXPT010000016">
    <property type="protein sequence ID" value="MBW6411617.1"/>
    <property type="molecule type" value="Genomic_DNA"/>
</dbReference>
<dbReference type="SUPFAM" id="SSF55729">
    <property type="entry name" value="Acyl-CoA N-acyltransferases (Nat)"/>
    <property type="match status" value="1"/>
</dbReference>
<dbReference type="InterPro" id="IPR000182">
    <property type="entry name" value="GNAT_dom"/>
</dbReference>
<feature type="domain" description="N-acetyltransferase" evidence="2">
    <location>
        <begin position="3"/>
        <end position="91"/>
    </location>
</feature>
<sequence>MNWKYENERIYSIDEKGELMAEVTFTHNNNSEINIDHVYVNSILRGKGVAGEAMLVVVDYLRKEGLKATATCSYAGTWFKNHGDLYSDVISKDIANQVVACKINGKH</sequence>
<comment type="caution">
    <text evidence="3">The sequence shown here is derived from an EMBL/GenBank/DDBJ whole genome shotgun (WGS) entry which is preliminary data.</text>
</comment>
<dbReference type="Proteomes" id="UP001519921">
    <property type="component" value="Unassembled WGS sequence"/>
</dbReference>
<dbReference type="PROSITE" id="PS51186">
    <property type="entry name" value="GNAT"/>
    <property type="match status" value="1"/>
</dbReference>
<proteinExistence type="predicted"/>
<keyword evidence="4" id="KW-1185">Reference proteome</keyword>
<organism evidence="3 4">
    <name type="scientific">Clostridium weizhouense</name>
    <dbReference type="NCBI Taxonomy" id="2859781"/>
    <lineage>
        <taxon>Bacteria</taxon>
        <taxon>Bacillati</taxon>
        <taxon>Bacillota</taxon>
        <taxon>Clostridia</taxon>
        <taxon>Eubacteriales</taxon>
        <taxon>Clostridiaceae</taxon>
        <taxon>Clostridium</taxon>
    </lineage>
</organism>
<dbReference type="PROSITE" id="PS51729">
    <property type="entry name" value="GNAT_YJDJ"/>
    <property type="match status" value="1"/>
</dbReference>
<dbReference type="Pfam" id="PF14542">
    <property type="entry name" value="Acetyltransf_CG"/>
    <property type="match status" value="1"/>
</dbReference>
<dbReference type="InterPro" id="IPR016181">
    <property type="entry name" value="Acyl_CoA_acyltransferase"/>
</dbReference>
<protein>
    <submittedName>
        <fullName evidence="3">N-acetyltransferase</fullName>
    </submittedName>
</protein>
<name>A0ABS7ASG4_9CLOT</name>
<dbReference type="RefSeq" id="WP_219781080.1">
    <property type="nucleotide sequence ID" value="NZ_JAHXPT010000016.1"/>
</dbReference>
<feature type="domain" description="N-acetyltransferase" evidence="1">
    <location>
        <begin position="1"/>
        <end position="107"/>
    </location>
</feature>
<evidence type="ECO:0000259" key="2">
    <source>
        <dbReference type="PROSITE" id="PS51729"/>
    </source>
</evidence>
<dbReference type="Gene3D" id="3.40.630.30">
    <property type="match status" value="1"/>
</dbReference>
<reference evidence="3 4" key="1">
    <citation type="submission" date="2021-07" db="EMBL/GenBank/DDBJ databases">
        <title>Clostridium weizhouense sp. nov., an anaerobic bacterium isolated from activated sludge of Petroleum wastewater.</title>
        <authorList>
            <person name="Li Q."/>
        </authorList>
    </citation>
    <scope>NUCLEOTIDE SEQUENCE [LARGE SCALE GENOMIC DNA]</scope>
    <source>
        <strain evidence="3 4">YB-6</strain>
    </source>
</reference>
<evidence type="ECO:0000259" key="1">
    <source>
        <dbReference type="PROSITE" id="PS51186"/>
    </source>
</evidence>
<dbReference type="InterPro" id="IPR031165">
    <property type="entry name" value="GNAT_YJDJ"/>
</dbReference>
<gene>
    <name evidence="3" type="ORF">KYD98_16155</name>
</gene>
<accession>A0ABS7ASG4</accession>
<dbReference type="CDD" id="cd04301">
    <property type="entry name" value="NAT_SF"/>
    <property type="match status" value="1"/>
</dbReference>
<evidence type="ECO:0000313" key="3">
    <source>
        <dbReference type="EMBL" id="MBW6411617.1"/>
    </source>
</evidence>